<evidence type="ECO:0000256" key="1">
    <source>
        <dbReference type="SAM" id="Phobius"/>
    </source>
</evidence>
<dbReference type="AlphaFoldDB" id="A0A4R6T7G5"/>
<dbReference type="EMBL" id="SNYF01000007">
    <property type="protein sequence ID" value="TDQ16631.1"/>
    <property type="molecule type" value="Genomic_DNA"/>
</dbReference>
<feature type="transmembrane region" description="Helical" evidence="1">
    <location>
        <begin position="210"/>
        <end position="227"/>
    </location>
</feature>
<dbReference type="Proteomes" id="UP000294535">
    <property type="component" value="Unassembled WGS sequence"/>
</dbReference>
<feature type="transmembrane region" description="Helical" evidence="1">
    <location>
        <begin position="12"/>
        <end position="28"/>
    </location>
</feature>
<sequence>MITLQAKDTYRLTSVFMILIIAGVQWGFYRPYLSQFPTFTNATPVIHIHGALLMGWMMLLVIQPLLINFKKVKLHRSIGKISWILGPMIIISMFLVGRGSYWRGLDFISQNPGSFTASDNLAVMVLDIRGFVTFAIFWALAMAYRKNSGSHMRYMIATGLLAIGPGVGRGLMATFDLSLHSALTITDVLDLLIAGVFIGYDFARKKDSKPYLIVFTFFLVGAILWQYCYSEFWQNFAQGYADLLY</sequence>
<evidence type="ECO:0000313" key="3">
    <source>
        <dbReference type="Proteomes" id="UP000294535"/>
    </source>
</evidence>
<keyword evidence="1" id="KW-0472">Membrane</keyword>
<feature type="transmembrane region" description="Helical" evidence="1">
    <location>
        <begin position="81"/>
        <end position="101"/>
    </location>
</feature>
<name>A0A4R6T7G5_9BACT</name>
<proteinExistence type="predicted"/>
<comment type="caution">
    <text evidence="2">The sequence shown here is derived from an EMBL/GenBank/DDBJ whole genome shotgun (WGS) entry which is preliminary data.</text>
</comment>
<keyword evidence="1" id="KW-1133">Transmembrane helix</keyword>
<feature type="transmembrane region" description="Helical" evidence="1">
    <location>
        <begin position="48"/>
        <end position="69"/>
    </location>
</feature>
<reference evidence="2 3" key="1">
    <citation type="submission" date="2019-03" db="EMBL/GenBank/DDBJ databases">
        <title>Genomic Encyclopedia of Type Strains, Phase III (KMG-III): the genomes of soil and plant-associated and newly described type strains.</title>
        <authorList>
            <person name="Whitman W."/>
        </authorList>
    </citation>
    <scope>NUCLEOTIDE SEQUENCE [LARGE SCALE GENOMIC DNA]</scope>
    <source>
        <strain evidence="2 3">CECT 8446</strain>
    </source>
</reference>
<organism evidence="2 3">
    <name type="scientific">Algoriphagus boseongensis</name>
    <dbReference type="NCBI Taxonomy" id="1442587"/>
    <lineage>
        <taxon>Bacteria</taxon>
        <taxon>Pseudomonadati</taxon>
        <taxon>Bacteroidota</taxon>
        <taxon>Cytophagia</taxon>
        <taxon>Cytophagales</taxon>
        <taxon>Cyclobacteriaceae</taxon>
        <taxon>Algoriphagus</taxon>
    </lineage>
</organism>
<feature type="transmembrane region" description="Helical" evidence="1">
    <location>
        <begin position="121"/>
        <end position="142"/>
    </location>
</feature>
<accession>A0A4R6T7G5</accession>
<evidence type="ECO:0000313" key="2">
    <source>
        <dbReference type="EMBL" id="TDQ16631.1"/>
    </source>
</evidence>
<protein>
    <submittedName>
        <fullName evidence="2">Uncharacterized protein</fullName>
    </submittedName>
</protein>
<keyword evidence="3" id="KW-1185">Reference proteome</keyword>
<keyword evidence="1" id="KW-0812">Transmembrane</keyword>
<feature type="transmembrane region" description="Helical" evidence="1">
    <location>
        <begin position="181"/>
        <end position="203"/>
    </location>
</feature>
<feature type="transmembrane region" description="Helical" evidence="1">
    <location>
        <begin position="154"/>
        <end position="175"/>
    </location>
</feature>
<dbReference type="OrthoDB" id="822156at2"/>
<gene>
    <name evidence="2" type="ORF">DFQ04_2753</name>
</gene>
<dbReference type="RefSeq" id="WP_133556718.1">
    <property type="nucleotide sequence ID" value="NZ_SNYF01000007.1"/>
</dbReference>